<dbReference type="EMBL" id="JBAPLU010000004">
    <property type="protein sequence ID" value="MEI4271119.1"/>
    <property type="molecule type" value="Genomic_DNA"/>
</dbReference>
<dbReference type="PROSITE" id="PS50932">
    <property type="entry name" value="HTH_LACI_2"/>
    <property type="match status" value="1"/>
</dbReference>
<feature type="domain" description="HTH lacI-type" evidence="5">
    <location>
        <begin position="14"/>
        <end position="68"/>
    </location>
</feature>
<evidence type="ECO:0000313" key="7">
    <source>
        <dbReference type="Proteomes" id="UP001361570"/>
    </source>
</evidence>
<keyword evidence="7" id="KW-1185">Reference proteome</keyword>
<evidence type="ECO:0000256" key="3">
    <source>
        <dbReference type="ARBA" id="ARBA00023125"/>
    </source>
</evidence>
<reference evidence="6 7" key="1">
    <citation type="submission" date="2024-03" db="EMBL/GenBank/DDBJ databases">
        <title>Draft genome sequence of Klenkia sp. LSe6-5.</title>
        <authorList>
            <person name="Duangmal K."/>
            <person name="Chantavorakit T."/>
        </authorList>
    </citation>
    <scope>NUCLEOTIDE SEQUENCE [LARGE SCALE GENOMIC DNA]</scope>
    <source>
        <strain evidence="6 7">LSe6-5</strain>
    </source>
</reference>
<dbReference type="Pfam" id="PF13377">
    <property type="entry name" value="Peripla_BP_3"/>
    <property type="match status" value="1"/>
</dbReference>
<accession>A0ABU8DQM8</accession>
<name>A0ABU8DQM8_9ACTN</name>
<gene>
    <name evidence="6" type="ORF">TEK04_05250</name>
</gene>
<keyword evidence="1" id="KW-0678">Repressor</keyword>
<dbReference type="Proteomes" id="UP001361570">
    <property type="component" value="Unassembled WGS sequence"/>
</dbReference>
<dbReference type="SUPFAM" id="SSF47413">
    <property type="entry name" value="lambda repressor-like DNA-binding domains"/>
    <property type="match status" value="1"/>
</dbReference>
<dbReference type="SUPFAM" id="SSF53822">
    <property type="entry name" value="Periplasmic binding protein-like I"/>
    <property type="match status" value="1"/>
</dbReference>
<dbReference type="Gene3D" id="3.40.50.2300">
    <property type="match status" value="2"/>
</dbReference>
<evidence type="ECO:0000259" key="5">
    <source>
        <dbReference type="PROSITE" id="PS50932"/>
    </source>
</evidence>
<proteinExistence type="predicted"/>
<keyword evidence="3 6" id="KW-0238">DNA-binding</keyword>
<dbReference type="PANTHER" id="PTHR30146:SF148">
    <property type="entry name" value="HTH-TYPE TRANSCRIPTIONAL REPRESSOR PURR-RELATED"/>
    <property type="match status" value="1"/>
</dbReference>
<comment type="caution">
    <text evidence="6">The sequence shown here is derived from an EMBL/GenBank/DDBJ whole genome shotgun (WGS) entry which is preliminary data.</text>
</comment>
<dbReference type="InterPro" id="IPR028082">
    <property type="entry name" value="Peripla_BP_I"/>
</dbReference>
<dbReference type="Gene3D" id="1.10.260.40">
    <property type="entry name" value="lambda repressor-like DNA-binding domains"/>
    <property type="match status" value="1"/>
</dbReference>
<evidence type="ECO:0000256" key="1">
    <source>
        <dbReference type="ARBA" id="ARBA00022491"/>
    </source>
</evidence>
<dbReference type="CDD" id="cd06267">
    <property type="entry name" value="PBP1_LacI_sugar_binding-like"/>
    <property type="match status" value="1"/>
</dbReference>
<dbReference type="RefSeq" id="WP_336403264.1">
    <property type="nucleotide sequence ID" value="NZ_JBAPLU010000004.1"/>
</dbReference>
<dbReference type="InterPro" id="IPR000843">
    <property type="entry name" value="HTH_LacI"/>
</dbReference>
<sequence>MTGAGTARPGARATTARDLAEHLGISVSTVGRALSDDPRISAPTRARVQALAAELGYVANRSARMMRGAPSTVVGLIVPDVRNSFFTSVAHALGHLLGTRRHQLVLCETADDRRTELQHVRDLVAAQVAGVVLVPSSAPDPETVRLLGTVPHVQLMRRVPELAPHWFGVDDHDLVRQATDHLLAAGHTRIGYVGGTAEVPTGAARRDGYRDALRDAGVAALPEHERVGPPSSTEQGGPTFGAAALRDLLSLPDRPTAVVTGSTQITRGVLAAATALRLAVPHDLSLVGFGDEPGFGWWGAGLTTVTLPVTDLATGCGAWLLGLLADPDLAADPHASVTRGALTLRGSVGRPSTVSWR</sequence>
<dbReference type="InterPro" id="IPR046335">
    <property type="entry name" value="LacI/GalR-like_sensor"/>
</dbReference>
<dbReference type="SMART" id="SM00354">
    <property type="entry name" value="HTH_LACI"/>
    <property type="match status" value="1"/>
</dbReference>
<dbReference type="GO" id="GO:0003677">
    <property type="term" value="F:DNA binding"/>
    <property type="evidence" value="ECO:0007669"/>
    <property type="project" value="UniProtKB-KW"/>
</dbReference>
<dbReference type="Pfam" id="PF00356">
    <property type="entry name" value="LacI"/>
    <property type="match status" value="1"/>
</dbReference>
<keyword evidence="4" id="KW-0804">Transcription</keyword>
<keyword evidence="2" id="KW-0805">Transcription regulation</keyword>
<organism evidence="6 7">
    <name type="scientific">Klenkia sesuvii</name>
    <dbReference type="NCBI Taxonomy" id="3103137"/>
    <lineage>
        <taxon>Bacteria</taxon>
        <taxon>Bacillati</taxon>
        <taxon>Actinomycetota</taxon>
        <taxon>Actinomycetes</taxon>
        <taxon>Geodermatophilales</taxon>
        <taxon>Geodermatophilaceae</taxon>
        <taxon>Klenkia</taxon>
    </lineage>
</organism>
<dbReference type="PANTHER" id="PTHR30146">
    <property type="entry name" value="LACI-RELATED TRANSCRIPTIONAL REPRESSOR"/>
    <property type="match status" value="1"/>
</dbReference>
<dbReference type="CDD" id="cd01392">
    <property type="entry name" value="HTH_LacI"/>
    <property type="match status" value="1"/>
</dbReference>
<evidence type="ECO:0000256" key="4">
    <source>
        <dbReference type="ARBA" id="ARBA00023163"/>
    </source>
</evidence>
<protein>
    <submittedName>
        <fullName evidence="6">LacI family DNA-binding transcriptional regulator</fullName>
    </submittedName>
</protein>
<dbReference type="InterPro" id="IPR010982">
    <property type="entry name" value="Lambda_DNA-bd_dom_sf"/>
</dbReference>
<evidence type="ECO:0000313" key="6">
    <source>
        <dbReference type="EMBL" id="MEI4271119.1"/>
    </source>
</evidence>
<evidence type="ECO:0000256" key="2">
    <source>
        <dbReference type="ARBA" id="ARBA00023015"/>
    </source>
</evidence>